<comment type="caution">
    <text evidence="2">The sequence shown here is derived from an EMBL/GenBank/DDBJ whole genome shotgun (WGS) entry which is preliminary data.</text>
</comment>
<dbReference type="InterPro" id="IPR024409">
    <property type="entry name" value="DUF3833"/>
</dbReference>
<keyword evidence="3" id="KW-1185">Reference proteome</keyword>
<gene>
    <name evidence="2" type="ORF">EYC98_02030</name>
</gene>
<dbReference type="Proteomes" id="UP001143362">
    <property type="component" value="Unassembled WGS sequence"/>
</dbReference>
<keyword evidence="1" id="KW-0732">Signal</keyword>
<protein>
    <submittedName>
        <fullName evidence="2">DUF3833 domain-containing protein</fullName>
    </submittedName>
</protein>
<organism evidence="2 3">
    <name type="scientific">Candidatus Litorirhabdus singularis</name>
    <dbReference type="NCBI Taxonomy" id="2518993"/>
    <lineage>
        <taxon>Bacteria</taxon>
        <taxon>Pseudomonadati</taxon>
        <taxon>Pseudomonadota</taxon>
        <taxon>Gammaproteobacteria</taxon>
        <taxon>Cellvibrionales</taxon>
        <taxon>Halieaceae</taxon>
        <taxon>Candidatus Litorirhabdus</taxon>
    </lineage>
</organism>
<evidence type="ECO:0000256" key="1">
    <source>
        <dbReference type="SAM" id="SignalP"/>
    </source>
</evidence>
<feature type="signal peptide" evidence="1">
    <location>
        <begin position="1"/>
        <end position="21"/>
    </location>
</feature>
<sequence length="185" mass="20422">MLFKRLLLPPLLLLMSACSQVQIEQHTDLQPAMQLEQFFSGQMTAHGVVKDRSGKIIRTFNADIAASWDAGVGTLDEDFIFDDGELQKRIWTLTPQADGSYTGSAGDVVGDGQLMVAGNSVFLDYVLRIPYKDGTIDVRVDDRMYLVTDDILLNESRMLKFGVQVGSLLLVIIRQPAEATEGLTP</sequence>
<dbReference type="PROSITE" id="PS51257">
    <property type="entry name" value="PROKAR_LIPOPROTEIN"/>
    <property type="match status" value="1"/>
</dbReference>
<evidence type="ECO:0000313" key="3">
    <source>
        <dbReference type="Proteomes" id="UP001143362"/>
    </source>
</evidence>
<proteinExistence type="predicted"/>
<feature type="chain" id="PRO_5047097703" evidence="1">
    <location>
        <begin position="22"/>
        <end position="185"/>
    </location>
</feature>
<dbReference type="RefSeq" id="WP_279243633.1">
    <property type="nucleotide sequence ID" value="NZ_SHNN01000001.1"/>
</dbReference>
<reference evidence="2" key="1">
    <citation type="submission" date="2019-02" db="EMBL/GenBank/DDBJ databases">
        <authorList>
            <person name="Li S.-H."/>
        </authorList>
    </citation>
    <scope>NUCLEOTIDE SEQUENCE</scope>
    <source>
        <strain evidence="2">IMCC14734</strain>
    </source>
</reference>
<dbReference type="Pfam" id="PF12915">
    <property type="entry name" value="DUF3833"/>
    <property type="match status" value="1"/>
</dbReference>
<name>A0ABT3TBQ9_9GAMM</name>
<accession>A0ABT3TBQ9</accession>
<dbReference type="EMBL" id="SHNN01000001">
    <property type="protein sequence ID" value="MCX2979635.1"/>
    <property type="molecule type" value="Genomic_DNA"/>
</dbReference>
<evidence type="ECO:0000313" key="2">
    <source>
        <dbReference type="EMBL" id="MCX2979635.1"/>
    </source>
</evidence>